<evidence type="ECO:0000313" key="2">
    <source>
        <dbReference type="Proteomes" id="UP001519460"/>
    </source>
</evidence>
<protein>
    <submittedName>
        <fullName evidence="1">Uncharacterized protein</fullName>
    </submittedName>
</protein>
<accession>A0ABD0M8X3</accession>
<proteinExistence type="predicted"/>
<reference evidence="1 2" key="1">
    <citation type="journal article" date="2023" name="Sci. Data">
        <title>Genome assembly of the Korean intertidal mud-creeper Batillaria attramentaria.</title>
        <authorList>
            <person name="Patra A.K."/>
            <person name="Ho P.T."/>
            <person name="Jun S."/>
            <person name="Lee S.J."/>
            <person name="Kim Y."/>
            <person name="Won Y.J."/>
        </authorList>
    </citation>
    <scope>NUCLEOTIDE SEQUENCE [LARGE SCALE GENOMIC DNA]</scope>
    <source>
        <strain evidence="1">Wonlab-2016</strain>
    </source>
</reference>
<name>A0ABD0M8X3_9CAEN</name>
<keyword evidence="2" id="KW-1185">Reference proteome</keyword>
<dbReference type="AlphaFoldDB" id="A0ABD0M8X3"/>
<feature type="non-terminal residue" evidence="1">
    <location>
        <position position="1"/>
    </location>
</feature>
<dbReference type="Proteomes" id="UP001519460">
    <property type="component" value="Unassembled WGS sequence"/>
</dbReference>
<dbReference type="EMBL" id="JACVVK020000003">
    <property type="protein sequence ID" value="KAK7508012.1"/>
    <property type="molecule type" value="Genomic_DNA"/>
</dbReference>
<evidence type="ECO:0000313" key="1">
    <source>
        <dbReference type="EMBL" id="KAK7508012.1"/>
    </source>
</evidence>
<gene>
    <name evidence="1" type="ORF">BaRGS_00000977</name>
</gene>
<comment type="caution">
    <text evidence="1">The sequence shown here is derived from an EMBL/GenBank/DDBJ whole genome shotgun (WGS) entry which is preliminary data.</text>
</comment>
<organism evidence="1 2">
    <name type="scientific">Batillaria attramentaria</name>
    <dbReference type="NCBI Taxonomy" id="370345"/>
    <lineage>
        <taxon>Eukaryota</taxon>
        <taxon>Metazoa</taxon>
        <taxon>Spiralia</taxon>
        <taxon>Lophotrochozoa</taxon>
        <taxon>Mollusca</taxon>
        <taxon>Gastropoda</taxon>
        <taxon>Caenogastropoda</taxon>
        <taxon>Sorbeoconcha</taxon>
        <taxon>Cerithioidea</taxon>
        <taxon>Batillariidae</taxon>
        <taxon>Batillaria</taxon>
    </lineage>
</organism>
<sequence>HSAAVWLRQSEKGQSIVAEECKRRLSFKLGGRNASLGNWDLQRHRAQEDRRIP</sequence>